<dbReference type="CDD" id="cd00299">
    <property type="entry name" value="GST_C_family"/>
    <property type="match status" value="1"/>
</dbReference>
<dbReference type="EMBL" id="JASNQZ010000008">
    <property type="protein sequence ID" value="KAL0954047.1"/>
    <property type="molecule type" value="Genomic_DNA"/>
</dbReference>
<evidence type="ECO:0000313" key="2">
    <source>
        <dbReference type="Proteomes" id="UP001556367"/>
    </source>
</evidence>
<dbReference type="Gene3D" id="1.20.1050.10">
    <property type="match status" value="1"/>
</dbReference>
<dbReference type="Proteomes" id="UP001556367">
    <property type="component" value="Unassembled WGS sequence"/>
</dbReference>
<evidence type="ECO:0000313" key="1">
    <source>
        <dbReference type="EMBL" id="KAL0954047.1"/>
    </source>
</evidence>
<protein>
    <recommendedName>
        <fullName evidence="3">Glutathione S-transferase</fullName>
    </recommendedName>
</protein>
<evidence type="ECO:0008006" key="3">
    <source>
        <dbReference type="Google" id="ProtNLM"/>
    </source>
</evidence>
<proteinExistence type="predicted"/>
<dbReference type="InterPro" id="IPR036282">
    <property type="entry name" value="Glutathione-S-Trfase_C_sf"/>
</dbReference>
<dbReference type="SUPFAM" id="SSF47616">
    <property type="entry name" value="GST C-terminal domain-like"/>
    <property type="match status" value="1"/>
</dbReference>
<reference evidence="2" key="1">
    <citation type="submission" date="2024-06" db="EMBL/GenBank/DDBJ databases">
        <title>Multi-omics analyses provide insights into the biosynthesis of the anticancer antibiotic pleurotin in Hohenbuehelia grisea.</title>
        <authorList>
            <person name="Weaver J.A."/>
            <person name="Alberti F."/>
        </authorList>
    </citation>
    <scope>NUCLEOTIDE SEQUENCE [LARGE SCALE GENOMIC DNA]</scope>
    <source>
        <strain evidence="2">T-177</strain>
    </source>
</reference>
<sequence length="251" mass="27891">MTVKAKLTSQTVMYVIRICFYEGSHSACKAVGEFLDKVIPGPALAPSANDDQLATTITQLVHSETVNPTFLLAAATDGEELARKANNSQLLQYMTARETAFTELLERGSESTAFKEGMGMEQMWAKKKEINQFGLIVYRSVEKPELTEIDERYRQQFFSLSRKTLGEGLKSTLNELENHIRGPFCLGAQLSLVDAHVAAWLTRVVVVSGGTIEGVDKLVSNDFKLGAKVKGLWTAITERASWRQVYEKGMF</sequence>
<accession>A0ABR3JF56</accession>
<organism evidence="1 2">
    <name type="scientific">Hohenbuehelia grisea</name>
    <dbReference type="NCBI Taxonomy" id="104357"/>
    <lineage>
        <taxon>Eukaryota</taxon>
        <taxon>Fungi</taxon>
        <taxon>Dikarya</taxon>
        <taxon>Basidiomycota</taxon>
        <taxon>Agaricomycotina</taxon>
        <taxon>Agaricomycetes</taxon>
        <taxon>Agaricomycetidae</taxon>
        <taxon>Agaricales</taxon>
        <taxon>Pleurotineae</taxon>
        <taxon>Pleurotaceae</taxon>
        <taxon>Hohenbuehelia</taxon>
    </lineage>
</organism>
<name>A0ABR3JF56_9AGAR</name>
<comment type="caution">
    <text evidence="1">The sequence shown here is derived from an EMBL/GenBank/DDBJ whole genome shotgun (WGS) entry which is preliminary data.</text>
</comment>
<keyword evidence="2" id="KW-1185">Reference proteome</keyword>
<gene>
    <name evidence="1" type="ORF">HGRIS_005199</name>
</gene>